<dbReference type="GO" id="GO:0004180">
    <property type="term" value="F:carboxypeptidase activity"/>
    <property type="evidence" value="ECO:0007669"/>
    <property type="project" value="UniProtKB-KW"/>
</dbReference>
<dbReference type="PANTHER" id="PTHR21581">
    <property type="entry name" value="D-ALANYL-D-ALANINE CARBOXYPEPTIDASE"/>
    <property type="match status" value="1"/>
</dbReference>
<keyword evidence="6" id="KW-0961">Cell wall biogenesis/degradation</keyword>
<name>A0ABZ1SGG3_9ACTN</name>
<comment type="similarity">
    <text evidence="1 7">Belongs to the peptidase S11 family.</text>
</comment>
<dbReference type="Proteomes" id="UP001432011">
    <property type="component" value="Chromosome"/>
</dbReference>
<evidence type="ECO:0000256" key="5">
    <source>
        <dbReference type="ARBA" id="ARBA00022984"/>
    </source>
</evidence>
<evidence type="ECO:0000256" key="1">
    <source>
        <dbReference type="ARBA" id="ARBA00007164"/>
    </source>
</evidence>
<feature type="region of interest" description="Disordered" evidence="8">
    <location>
        <begin position="272"/>
        <end position="297"/>
    </location>
</feature>
<evidence type="ECO:0000256" key="6">
    <source>
        <dbReference type="ARBA" id="ARBA00023316"/>
    </source>
</evidence>
<dbReference type="EMBL" id="CP108085">
    <property type="protein sequence ID" value="WUP72075.1"/>
    <property type="molecule type" value="Genomic_DNA"/>
</dbReference>
<dbReference type="InterPro" id="IPR018044">
    <property type="entry name" value="Peptidase_S11"/>
</dbReference>
<evidence type="ECO:0000256" key="7">
    <source>
        <dbReference type="RuleBase" id="RU004016"/>
    </source>
</evidence>
<evidence type="ECO:0000256" key="9">
    <source>
        <dbReference type="SAM" id="Phobius"/>
    </source>
</evidence>
<evidence type="ECO:0000259" key="11">
    <source>
        <dbReference type="Pfam" id="PF00768"/>
    </source>
</evidence>
<keyword evidence="5" id="KW-0573">Peptidoglycan synthesis</keyword>
<keyword evidence="9" id="KW-0812">Transmembrane</keyword>
<feature type="domain" description="Peptidase S11 D-alanyl-D-alanine carboxypeptidase A N-terminal" evidence="11">
    <location>
        <begin position="105"/>
        <end position="348"/>
    </location>
</feature>
<dbReference type="SUPFAM" id="SSF56601">
    <property type="entry name" value="beta-lactamase/transpeptidase-like"/>
    <property type="match status" value="1"/>
</dbReference>
<evidence type="ECO:0000256" key="8">
    <source>
        <dbReference type="SAM" id="MobiDB-lite"/>
    </source>
</evidence>
<keyword evidence="3" id="KW-0378">Hydrolase</keyword>
<sequence>MGTNLRALAATVTTTGVLTTALLCAPPTANARAVPDLAPRQTGTATLGTAVTGTTVAGTTVTGTAVTGATVSGTAVSGTGKANGAIGGDRLAGRGIIRPAGIKPPPKTEASAYVIADADTGAVLAAKDPHGHYLPASTLKTLTAVTLIPRLDKNRKIKPSEEACNVEGSAVGIVPEPIYKVDDLFRALLMVSGNDAAVALAEANGGVKKTLADMNKEARKLQAYDTVAKTPNGLDAPGQRSSAYDLALIARAGLALPDFREYISTKVAKFPAPKEDPKKKKKKKRRDDAEASESPAPAYYEMANHNRLLGRYKGMLGVKNGWTSKALGSFVGAAKRDGHTILVVIMHHPGSFWDEVAKLLDWGFAARGKAAPVGQLVAPAPDPKPASSPLAVRASPTPGGADVGAARARGEDPASNGAGSTTPLVIGGGAVVVLALGAYALRRRRRTPGDATG</sequence>
<feature type="chain" id="PRO_5045781314" evidence="10">
    <location>
        <begin position="32"/>
        <end position="453"/>
    </location>
</feature>
<evidence type="ECO:0000256" key="10">
    <source>
        <dbReference type="SAM" id="SignalP"/>
    </source>
</evidence>
<evidence type="ECO:0000256" key="4">
    <source>
        <dbReference type="ARBA" id="ARBA00022960"/>
    </source>
</evidence>
<evidence type="ECO:0000256" key="2">
    <source>
        <dbReference type="ARBA" id="ARBA00022729"/>
    </source>
</evidence>
<keyword evidence="9" id="KW-0472">Membrane</keyword>
<dbReference type="PRINTS" id="PR00725">
    <property type="entry name" value="DADACBPTASE1"/>
</dbReference>
<evidence type="ECO:0000256" key="3">
    <source>
        <dbReference type="ARBA" id="ARBA00022801"/>
    </source>
</evidence>
<keyword evidence="12" id="KW-0121">Carboxypeptidase</keyword>
<feature type="transmembrane region" description="Helical" evidence="9">
    <location>
        <begin position="424"/>
        <end position="441"/>
    </location>
</feature>
<dbReference type="InterPro" id="IPR001967">
    <property type="entry name" value="Peptidase_S11_N"/>
</dbReference>
<gene>
    <name evidence="12" type="ORF">OG913_21805</name>
</gene>
<protein>
    <submittedName>
        <fullName evidence="12">D-alanyl-D-alanine carboxypeptidase</fullName>
    </submittedName>
</protein>
<evidence type="ECO:0000313" key="12">
    <source>
        <dbReference type="EMBL" id="WUP72075.1"/>
    </source>
</evidence>
<accession>A0ABZ1SGG3</accession>
<feature type="region of interest" description="Disordered" evidence="8">
    <location>
        <begin position="380"/>
        <end position="421"/>
    </location>
</feature>
<keyword evidence="12" id="KW-0645">Protease</keyword>
<dbReference type="Pfam" id="PF00768">
    <property type="entry name" value="Peptidase_S11"/>
    <property type="match status" value="1"/>
</dbReference>
<keyword evidence="13" id="KW-1185">Reference proteome</keyword>
<keyword evidence="9" id="KW-1133">Transmembrane helix</keyword>
<dbReference type="InterPro" id="IPR012338">
    <property type="entry name" value="Beta-lactam/transpept-like"/>
</dbReference>
<feature type="signal peptide" evidence="10">
    <location>
        <begin position="1"/>
        <end position="31"/>
    </location>
</feature>
<dbReference type="Gene3D" id="3.40.710.10">
    <property type="entry name" value="DD-peptidase/beta-lactamase superfamily"/>
    <property type="match status" value="1"/>
</dbReference>
<evidence type="ECO:0000313" key="13">
    <source>
        <dbReference type="Proteomes" id="UP001432011"/>
    </source>
</evidence>
<keyword evidence="4" id="KW-0133">Cell shape</keyword>
<dbReference type="RefSeq" id="WP_142646583.1">
    <property type="nucleotide sequence ID" value="NZ_CP108085.1"/>
</dbReference>
<reference evidence="12" key="1">
    <citation type="submission" date="2022-10" db="EMBL/GenBank/DDBJ databases">
        <title>The complete genomes of actinobacterial strains from the NBC collection.</title>
        <authorList>
            <person name="Joergensen T.S."/>
            <person name="Alvarez Arevalo M."/>
            <person name="Sterndorff E.B."/>
            <person name="Faurdal D."/>
            <person name="Vuksanovic O."/>
            <person name="Mourched A.-S."/>
            <person name="Charusanti P."/>
            <person name="Shaw S."/>
            <person name="Blin K."/>
            <person name="Weber T."/>
        </authorList>
    </citation>
    <scope>NUCLEOTIDE SEQUENCE</scope>
    <source>
        <strain evidence="12">NBC_00254</strain>
    </source>
</reference>
<dbReference type="PANTHER" id="PTHR21581:SF33">
    <property type="entry name" value="D-ALANYL-D-ALANINE CARBOXYPEPTIDASE DACB"/>
    <property type="match status" value="1"/>
</dbReference>
<proteinExistence type="inferred from homology"/>
<organism evidence="12 13">
    <name type="scientific">Microbispora hainanensis</name>
    <dbReference type="NCBI Taxonomy" id="568844"/>
    <lineage>
        <taxon>Bacteria</taxon>
        <taxon>Bacillati</taxon>
        <taxon>Actinomycetota</taxon>
        <taxon>Actinomycetes</taxon>
        <taxon>Streptosporangiales</taxon>
        <taxon>Streptosporangiaceae</taxon>
        <taxon>Microbispora</taxon>
    </lineage>
</organism>
<keyword evidence="2 10" id="KW-0732">Signal</keyword>